<protein>
    <submittedName>
        <fullName evidence="3">Unannotated protein</fullName>
    </submittedName>
</protein>
<evidence type="ECO:0000259" key="2">
    <source>
        <dbReference type="PROSITE" id="PS50850"/>
    </source>
</evidence>
<organism evidence="3">
    <name type="scientific">freshwater metagenome</name>
    <dbReference type="NCBI Taxonomy" id="449393"/>
    <lineage>
        <taxon>unclassified sequences</taxon>
        <taxon>metagenomes</taxon>
        <taxon>ecological metagenomes</taxon>
    </lineage>
</organism>
<dbReference type="InterPro" id="IPR020846">
    <property type="entry name" value="MFS_dom"/>
</dbReference>
<accession>A0A6J6S428</accession>
<feature type="transmembrane region" description="Helical" evidence="1">
    <location>
        <begin position="452"/>
        <end position="471"/>
    </location>
</feature>
<dbReference type="Pfam" id="PF07690">
    <property type="entry name" value="MFS_1"/>
    <property type="match status" value="1"/>
</dbReference>
<feature type="transmembrane region" description="Helical" evidence="1">
    <location>
        <begin position="247"/>
        <end position="268"/>
    </location>
</feature>
<dbReference type="PANTHER" id="PTHR23523">
    <property type="match status" value="1"/>
</dbReference>
<feature type="transmembrane region" description="Helical" evidence="1">
    <location>
        <begin position="297"/>
        <end position="320"/>
    </location>
</feature>
<feature type="transmembrane region" description="Helical" evidence="1">
    <location>
        <begin position="161"/>
        <end position="178"/>
    </location>
</feature>
<keyword evidence="1" id="KW-0812">Transmembrane</keyword>
<feature type="transmembrane region" description="Helical" evidence="1">
    <location>
        <begin position="332"/>
        <end position="350"/>
    </location>
</feature>
<dbReference type="Gene3D" id="1.20.1250.20">
    <property type="entry name" value="MFS general substrate transporter like domains"/>
    <property type="match status" value="1"/>
</dbReference>
<name>A0A6J6S428_9ZZZZ</name>
<feature type="transmembrane region" description="Helical" evidence="1">
    <location>
        <begin position="362"/>
        <end position="381"/>
    </location>
</feature>
<feature type="domain" description="Major facilitator superfamily (MFS) profile" evidence="2">
    <location>
        <begin position="91"/>
        <end position="473"/>
    </location>
</feature>
<feature type="transmembrane region" description="Helical" evidence="1">
    <location>
        <begin position="421"/>
        <end position="446"/>
    </location>
</feature>
<feature type="transmembrane region" description="Helical" evidence="1">
    <location>
        <begin position="219"/>
        <end position="241"/>
    </location>
</feature>
<reference evidence="3" key="1">
    <citation type="submission" date="2020-05" db="EMBL/GenBank/DDBJ databases">
        <authorList>
            <person name="Chiriac C."/>
            <person name="Salcher M."/>
            <person name="Ghai R."/>
            <person name="Kavagutti S V."/>
        </authorList>
    </citation>
    <scope>NUCLEOTIDE SEQUENCE</scope>
</reference>
<keyword evidence="1" id="KW-0472">Membrane</keyword>
<feature type="transmembrane region" description="Helical" evidence="1">
    <location>
        <begin position="93"/>
        <end position="117"/>
    </location>
</feature>
<feature type="transmembrane region" description="Helical" evidence="1">
    <location>
        <begin position="184"/>
        <end position="207"/>
    </location>
</feature>
<dbReference type="PANTHER" id="PTHR23523:SF2">
    <property type="entry name" value="2-NITROIMIDAZOLE TRANSPORTER"/>
    <property type="match status" value="1"/>
</dbReference>
<feature type="transmembrane region" description="Helical" evidence="1">
    <location>
        <begin position="129"/>
        <end position="149"/>
    </location>
</feature>
<proteinExistence type="predicted"/>
<dbReference type="InterPro" id="IPR011701">
    <property type="entry name" value="MFS"/>
</dbReference>
<gene>
    <name evidence="3" type="ORF">UFOPK2786_00091</name>
</gene>
<dbReference type="AlphaFoldDB" id="A0A6J6S428"/>
<keyword evidence="1" id="KW-1133">Transmembrane helix</keyword>
<dbReference type="EMBL" id="CAEZYW010000007">
    <property type="protein sequence ID" value="CAB4729574.1"/>
    <property type="molecule type" value="Genomic_DNA"/>
</dbReference>
<evidence type="ECO:0000256" key="1">
    <source>
        <dbReference type="SAM" id="Phobius"/>
    </source>
</evidence>
<feature type="transmembrane region" description="Helical" evidence="1">
    <location>
        <begin position="387"/>
        <end position="409"/>
    </location>
</feature>
<dbReference type="SUPFAM" id="SSF103473">
    <property type="entry name" value="MFS general substrate transporter"/>
    <property type="match status" value="1"/>
</dbReference>
<dbReference type="InterPro" id="IPR036259">
    <property type="entry name" value="MFS_trans_sf"/>
</dbReference>
<evidence type="ECO:0000313" key="3">
    <source>
        <dbReference type="EMBL" id="CAB4729574.1"/>
    </source>
</evidence>
<sequence length="478" mass="50584">MAALVTAPLVHLLSDRDDRDKQAAMPKDIDEECSRLRDQRPQGRVRAAVIIREGWSREGSSATRRLATPCVHGPSVRRNNHCVTHTTVRRQRVLLLSAIALVAFNLRIALTSLPTVVLDIQLATGLDDIAIGALTTLPVVAMGAFALAVPAIARQFGRSQTVWLSMALLVVAMTARLAGELPIVLGASALLAGIGIALAAGLVPGIIREQAPDAVGMATGLWTASMFAGATAGAAMTVPIAEITGSWTIALSVWAIPAAIAWIMWTIVEKPYRRQGPSRDTSTSVNLRSLPWRDANAWALTTYLMLNSVVFYSAIAWLAPSYAERGWSLLDSGVLFGLFSTAQIVAALLLPPLAQRMTARRTLLGATVVISTATLLAIGLAPDFMPIAVLMAFGLTHSGGFTIALAMLSEYARDAGSSARLTAMAFSVTFVVAALGPLISGAVLQWSGSWPLVYGLLALVCAGQLPSIIRLRRGIIIG</sequence>
<dbReference type="GO" id="GO:0022857">
    <property type="term" value="F:transmembrane transporter activity"/>
    <property type="evidence" value="ECO:0007669"/>
    <property type="project" value="InterPro"/>
</dbReference>
<dbReference type="InterPro" id="IPR052524">
    <property type="entry name" value="MFS_Cyanate_Porter"/>
</dbReference>
<dbReference type="PROSITE" id="PS50850">
    <property type="entry name" value="MFS"/>
    <property type="match status" value="1"/>
</dbReference>